<proteinExistence type="predicted"/>
<reference evidence="1" key="1">
    <citation type="submission" date="2018-05" db="EMBL/GenBank/DDBJ databases">
        <authorList>
            <person name="Lanie J.A."/>
            <person name="Ng W.-L."/>
            <person name="Kazmierczak K.M."/>
            <person name="Andrzejewski T.M."/>
            <person name="Davidsen T.M."/>
            <person name="Wayne K.J."/>
            <person name="Tettelin H."/>
            <person name="Glass J.I."/>
            <person name="Rusch D."/>
            <person name="Podicherti R."/>
            <person name="Tsui H.-C.T."/>
            <person name="Winkler M.E."/>
        </authorList>
    </citation>
    <scope>NUCLEOTIDE SEQUENCE</scope>
</reference>
<sequence length="187" mass="20465">MADRVDRTAVAAGVDRPGRDLIGAAMEVARAPRLGVIDDDHHPDYLHPGRTAVVLFDDVGLADPLALAAACVLDTRRGDLEPPDREVTANVSAAVTDFRSAVPRPGSVTLLEDLLASEPDVILVALAERLDQVRHAHMWGDLAEAQEAHQEASEVYLKMAERTHALLATRYAHWCRAFSERYLSNTR</sequence>
<organism evidence="1">
    <name type="scientific">marine metagenome</name>
    <dbReference type="NCBI Taxonomy" id="408172"/>
    <lineage>
        <taxon>unclassified sequences</taxon>
        <taxon>metagenomes</taxon>
        <taxon>ecological metagenomes</taxon>
    </lineage>
</organism>
<gene>
    <name evidence="1" type="ORF">METZ01_LOCUS21221</name>
</gene>
<dbReference type="EMBL" id="UINC01001038">
    <property type="protein sequence ID" value="SUZ68367.1"/>
    <property type="molecule type" value="Genomic_DNA"/>
</dbReference>
<dbReference type="Gene3D" id="1.10.3210.10">
    <property type="entry name" value="Hypothetical protein af1432"/>
    <property type="match status" value="1"/>
</dbReference>
<accession>A0A381PQL1</accession>
<dbReference type="AlphaFoldDB" id="A0A381PQL1"/>
<name>A0A381PQL1_9ZZZZ</name>
<evidence type="ECO:0000313" key="1">
    <source>
        <dbReference type="EMBL" id="SUZ68367.1"/>
    </source>
</evidence>
<protein>
    <submittedName>
        <fullName evidence="1">Uncharacterized protein</fullName>
    </submittedName>
</protein>
<dbReference type="SUPFAM" id="SSF109604">
    <property type="entry name" value="HD-domain/PDEase-like"/>
    <property type="match status" value="1"/>
</dbReference>